<accession>A0A7T8GX80</accession>
<dbReference type="Proteomes" id="UP000595437">
    <property type="component" value="Chromosome 14"/>
</dbReference>
<proteinExistence type="predicted"/>
<organism evidence="1 2">
    <name type="scientific">Caligus rogercresseyi</name>
    <name type="common">Sea louse</name>
    <dbReference type="NCBI Taxonomy" id="217165"/>
    <lineage>
        <taxon>Eukaryota</taxon>
        <taxon>Metazoa</taxon>
        <taxon>Ecdysozoa</taxon>
        <taxon>Arthropoda</taxon>
        <taxon>Crustacea</taxon>
        <taxon>Multicrustacea</taxon>
        <taxon>Hexanauplia</taxon>
        <taxon>Copepoda</taxon>
        <taxon>Siphonostomatoida</taxon>
        <taxon>Caligidae</taxon>
        <taxon>Caligus</taxon>
    </lineage>
</organism>
<gene>
    <name evidence="1" type="ORF">FKW44_020213</name>
</gene>
<dbReference type="PANTHER" id="PTHR46601:SF1">
    <property type="entry name" value="ADF-H DOMAIN-CONTAINING PROTEIN"/>
    <property type="match status" value="1"/>
</dbReference>
<sequence>MPGGRPRTPSADEKEEKRTCNIAFQTTMFQFIYRWSMFFAHERQIRIEDAVENCKCLKLDFPPYDHYVDLVEGMLCPEETRSRACLKEECDKCGPETLNDTIFLEWIAEQPSAVFKYRSVEKDENGRLGVQVKSGSPAQFAEHFKKKIRGFARHRFVAKNQKDALNHHLKDLDLDSLVIISDYAEKYAAKEFEEVQSLHWGGSALITIFTSVALFHAWDQTNCTWKKVKVYFSFFSERPEQDHYMASHCLERIVKWINQKFRLTFKAITFCSDKCAGQFCNRKVFGAIAQSRRHLCVNHNISDPLCPDCPLVTIHFSCAGHGKCEVDHVGALSKTSFRKEELKGKPLRKITDIDTHVQTHLNFVNLEKTQAGQEDKNGFFYSGFHGEVVAPESVSVSQADWERVDGTRDLHQLHTTTTPGELLTRESSCFSCPECFERKYEDCRRTEELGPVHKVMVSPISTTVAIARAATRTRSGQSRHRAQLANMATSGSVIAVSRGQYDELEFVQVIKSCGELRDPNLLKGKILNDIEGLSNCFSITGAKILTFDSSFIRSPPLHFVTSSVLRKGKQMNVLKIIDCEFDALLNDYLM</sequence>
<name>A0A7T8GX80_CALRO</name>
<dbReference type="AlphaFoldDB" id="A0A7T8GX80"/>
<dbReference type="EMBL" id="CP045903">
    <property type="protein sequence ID" value="QQP39352.1"/>
    <property type="molecule type" value="Genomic_DNA"/>
</dbReference>
<dbReference type="PANTHER" id="PTHR46601">
    <property type="entry name" value="ULP_PROTEASE DOMAIN-CONTAINING PROTEIN"/>
    <property type="match status" value="1"/>
</dbReference>
<keyword evidence="2" id="KW-1185">Reference proteome</keyword>
<evidence type="ECO:0000313" key="2">
    <source>
        <dbReference type="Proteomes" id="UP000595437"/>
    </source>
</evidence>
<evidence type="ECO:0000313" key="1">
    <source>
        <dbReference type="EMBL" id="QQP39352.1"/>
    </source>
</evidence>
<protein>
    <submittedName>
        <fullName evidence="1">Uncharacterized protein</fullName>
    </submittedName>
</protein>
<reference evidence="2" key="1">
    <citation type="submission" date="2021-01" db="EMBL/GenBank/DDBJ databases">
        <title>Caligus Genome Assembly.</title>
        <authorList>
            <person name="Gallardo-Escarate C."/>
        </authorList>
    </citation>
    <scope>NUCLEOTIDE SEQUENCE [LARGE SCALE GENOMIC DNA]</scope>
</reference>